<comment type="caution">
    <text evidence="1">The sequence shown here is derived from an EMBL/GenBank/DDBJ whole genome shotgun (WGS) entry which is preliminary data.</text>
</comment>
<accession>A0A444J5E2</accession>
<gene>
    <name evidence="1" type="ORF">H206_05164</name>
</gene>
<evidence type="ECO:0000313" key="1">
    <source>
        <dbReference type="EMBL" id="RWX48262.1"/>
    </source>
</evidence>
<dbReference type="Proteomes" id="UP000287853">
    <property type="component" value="Unassembled WGS sequence"/>
</dbReference>
<keyword evidence="2" id="KW-1185">Reference proteome</keyword>
<sequence length="46" mass="5169">MSTPWVDLGWRKPICLPPAPVIGVVFINRQPAFFAFSSWAAVLLLR</sequence>
<dbReference type="EMBL" id="MTKO01000002">
    <property type="protein sequence ID" value="RWX48262.1"/>
    <property type="molecule type" value="Genomic_DNA"/>
</dbReference>
<protein>
    <submittedName>
        <fullName evidence="1">Uncharacterized protein</fullName>
    </submittedName>
</protein>
<name>A0A444J5E2_9BACT</name>
<proteinExistence type="predicted"/>
<dbReference type="AlphaFoldDB" id="A0A444J5E2"/>
<reference evidence="1 2" key="1">
    <citation type="submission" date="2017-01" db="EMBL/GenBank/DDBJ databases">
        <title>The cable genome- insights into the physiology and evolution of filamentous bacteria capable of sulfide oxidation via long distance electron transfer.</title>
        <authorList>
            <person name="Schreiber L."/>
            <person name="Bjerg J.T."/>
            <person name="Boggild A."/>
            <person name="Van De Vossenberg J."/>
            <person name="Meysman F."/>
            <person name="Nielsen L.P."/>
            <person name="Schramm A."/>
            <person name="Kjeldsen K.U."/>
        </authorList>
    </citation>
    <scope>NUCLEOTIDE SEQUENCE [LARGE SCALE GENOMIC DNA]</scope>
    <source>
        <strain evidence="1">MCF</strain>
    </source>
</reference>
<evidence type="ECO:0000313" key="2">
    <source>
        <dbReference type="Proteomes" id="UP000287853"/>
    </source>
</evidence>
<organism evidence="1 2">
    <name type="scientific">Candidatus Electrothrix aarhusensis</name>
    <dbReference type="NCBI Taxonomy" id="1859131"/>
    <lineage>
        <taxon>Bacteria</taxon>
        <taxon>Pseudomonadati</taxon>
        <taxon>Thermodesulfobacteriota</taxon>
        <taxon>Desulfobulbia</taxon>
        <taxon>Desulfobulbales</taxon>
        <taxon>Desulfobulbaceae</taxon>
        <taxon>Candidatus Electrothrix</taxon>
    </lineage>
</organism>